<sequence length="811" mass="89579">MPLQGFRVIIVGGSVAGLALALMLEKKRHRLRCARSVGASIGVLPNGLRILDQLGCYEIILKTAQYPVNTYYLRDSDGKPLVHLQDVEAHARQRHGYPMLFFQRQMLIKILYDHIQDKSKVLTSQRVTSIDENDQGVSVRTKDGSLFEGDIVVGADGVRSAVRREMWHAMSESGLVRNQVRDTDIKTKYGCIFGISTGITEIPKGLLQINAGQCSSVLVASGPGHDTYWALFYDLGKTYYGADNPRFGKKDEEDVVVRHWNDAITEKIRFSDLYDRKTTSVCTPLHEYVVRAWHSQRSIVIGDAAHKFNPITGQGGNSALETAAALTNELVKTLNSHGPDVHVSGKALHFTFQAVQQLRSPRASQLVHASTSFQRLTAMETLLHRGMIRNVVPRLGNDLMLHILFRACTGAVSLDMLDVPSRPRGIPYDDEVMRRPGARSASLMASCFAAFLGLSCLGVYLLHKVSTINGTWWLAREAVEAGFVPEVGVPLQSIPLMAALPTIERLFRSLTAIFFGVVSGATDYTHRIQARYFLLAFYPPLLTVMMIEGYRKRNTRSLLQSPSLWAGAAQLFGLGIVLPLYLTSFLLHSRHESYWNPSSRSVPIAASKAILPALVFGYLIPSIFMLALSSYAASIQPAIAFWQITPIFAIILVDVFRYGPSIFRRTEAENALSASGNRDLPFLTLAYRGVFAISALAHIATVIFLAFSSSHSFSGTFIPRDPLSPVSTIADGMFLFLQFDLLLCIAATLLWSIITVYDLHRGGVPKKTALKSVGIMAIGYVVVGPGAMTAALWQWREEAVAQIKPKHEKIL</sequence>
<feature type="transmembrane region" description="Helical" evidence="5">
    <location>
        <begin position="6"/>
        <end position="24"/>
    </location>
</feature>
<feature type="transmembrane region" description="Helical" evidence="5">
    <location>
        <begin position="609"/>
        <end position="633"/>
    </location>
</feature>
<feature type="transmembrane region" description="Helical" evidence="5">
    <location>
        <begin position="639"/>
        <end position="656"/>
    </location>
</feature>
<accession>A0ABQ8FPP0</accession>
<evidence type="ECO:0000256" key="4">
    <source>
        <dbReference type="ARBA" id="ARBA00023002"/>
    </source>
</evidence>
<organism evidence="7 8">
    <name type="scientific">Macrophomina phaseolina</name>
    <dbReference type="NCBI Taxonomy" id="35725"/>
    <lineage>
        <taxon>Eukaryota</taxon>
        <taxon>Fungi</taxon>
        <taxon>Dikarya</taxon>
        <taxon>Ascomycota</taxon>
        <taxon>Pezizomycotina</taxon>
        <taxon>Dothideomycetes</taxon>
        <taxon>Dothideomycetes incertae sedis</taxon>
        <taxon>Botryosphaeriales</taxon>
        <taxon>Botryosphaeriaceae</taxon>
        <taxon>Macrophomina</taxon>
    </lineage>
</organism>
<dbReference type="InterPro" id="IPR050562">
    <property type="entry name" value="FAD_mOase_fung"/>
</dbReference>
<feature type="transmembrane region" description="Helical" evidence="5">
    <location>
        <begin position="685"/>
        <end position="707"/>
    </location>
</feature>
<reference evidence="7 8" key="1">
    <citation type="journal article" date="2021" name="Nat. Commun.">
        <title>Genetic determinants of endophytism in the Arabidopsis root mycobiome.</title>
        <authorList>
            <person name="Mesny F."/>
            <person name="Miyauchi S."/>
            <person name="Thiergart T."/>
            <person name="Pickel B."/>
            <person name="Atanasova L."/>
            <person name="Karlsson M."/>
            <person name="Huettel B."/>
            <person name="Barry K.W."/>
            <person name="Haridas S."/>
            <person name="Chen C."/>
            <person name="Bauer D."/>
            <person name="Andreopoulos W."/>
            <person name="Pangilinan J."/>
            <person name="LaButti K."/>
            <person name="Riley R."/>
            <person name="Lipzen A."/>
            <person name="Clum A."/>
            <person name="Drula E."/>
            <person name="Henrissat B."/>
            <person name="Kohler A."/>
            <person name="Grigoriev I.V."/>
            <person name="Martin F.M."/>
            <person name="Hacquard S."/>
        </authorList>
    </citation>
    <scope>NUCLEOTIDE SEQUENCE [LARGE SCALE GENOMIC DNA]</scope>
    <source>
        <strain evidence="7 8">MPI-SDFR-AT-0080</strain>
    </source>
</reference>
<protein>
    <recommendedName>
        <fullName evidence="6">FAD-binding domain-containing protein</fullName>
    </recommendedName>
</protein>
<comment type="caution">
    <text evidence="7">The sequence shown here is derived from an EMBL/GenBank/DDBJ whole genome shotgun (WGS) entry which is preliminary data.</text>
</comment>
<feature type="domain" description="FAD-binding" evidence="6">
    <location>
        <begin position="7"/>
        <end position="339"/>
    </location>
</feature>
<keyword evidence="8" id="KW-1185">Reference proteome</keyword>
<evidence type="ECO:0000313" key="7">
    <source>
        <dbReference type="EMBL" id="KAH7007915.1"/>
    </source>
</evidence>
<gene>
    <name evidence="7" type="ORF">B0J12DRAFT_692087</name>
</gene>
<proteinExistence type="inferred from homology"/>
<keyword evidence="4" id="KW-0560">Oxidoreductase</keyword>
<dbReference type="SUPFAM" id="SSF51905">
    <property type="entry name" value="FAD/NAD(P)-binding domain"/>
    <property type="match status" value="1"/>
</dbReference>
<feature type="transmembrane region" description="Helical" evidence="5">
    <location>
        <begin position="532"/>
        <end position="551"/>
    </location>
</feature>
<dbReference type="InterPro" id="IPR002938">
    <property type="entry name" value="FAD-bd"/>
</dbReference>
<evidence type="ECO:0000256" key="5">
    <source>
        <dbReference type="SAM" id="Phobius"/>
    </source>
</evidence>
<dbReference type="Pfam" id="PF01494">
    <property type="entry name" value="FAD_binding_3"/>
    <property type="match status" value="1"/>
</dbReference>
<keyword evidence="5" id="KW-0472">Membrane</keyword>
<feature type="transmembrane region" description="Helical" evidence="5">
    <location>
        <begin position="443"/>
        <end position="463"/>
    </location>
</feature>
<dbReference type="InterPro" id="IPR036188">
    <property type="entry name" value="FAD/NAD-bd_sf"/>
</dbReference>
<evidence type="ECO:0000256" key="1">
    <source>
        <dbReference type="ARBA" id="ARBA00007992"/>
    </source>
</evidence>
<evidence type="ECO:0000256" key="3">
    <source>
        <dbReference type="ARBA" id="ARBA00022827"/>
    </source>
</evidence>
<dbReference type="Gene3D" id="3.50.50.60">
    <property type="entry name" value="FAD/NAD(P)-binding domain"/>
    <property type="match status" value="1"/>
</dbReference>
<feature type="transmembrane region" description="Helical" evidence="5">
    <location>
        <begin position="563"/>
        <end position="588"/>
    </location>
</feature>
<dbReference type="PRINTS" id="PR00420">
    <property type="entry name" value="RNGMNOXGNASE"/>
</dbReference>
<evidence type="ECO:0000256" key="2">
    <source>
        <dbReference type="ARBA" id="ARBA00022630"/>
    </source>
</evidence>
<dbReference type="EMBL" id="JAGTJR010000122">
    <property type="protein sequence ID" value="KAH7007915.1"/>
    <property type="molecule type" value="Genomic_DNA"/>
</dbReference>
<dbReference type="Proteomes" id="UP000774617">
    <property type="component" value="Unassembled WGS sequence"/>
</dbReference>
<dbReference type="PANTHER" id="PTHR47356:SF2">
    <property type="entry name" value="FAD-BINDING DOMAIN-CONTAINING PROTEIN-RELATED"/>
    <property type="match status" value="1"/>
</dbReference>
<feature type="transmembrane region" description="Helical" evidence="5">
    <location>
        <begin position="733"/>
        <end position="757"/>
    </location>
</feature>
<comment type="similarity">
    <text evidence="1">Belongs to the paxM FAD-dependent monooxygenase family.</text>
</comment>
<keyword evidence="5" id="KW-1133">Transmembrane helix</keyword>
<name>A0ABQ8FPP0_9PEZI</name>
<evidence type="ECO:0000259" key="6">
    <source>
        <dbReference type="Pfam" id="PF01494"/>
    </source>
</evidence>
<dbReference type="PANTHER" id="PTHR47356">
    <property type="entry name" value="FAD-DEPENDENT MONOOXYGENASE ASQG-RELATED"/>
    <property type="match status" value="1"/>
</dbReference>
<keyword evidence="5" id="KW-0812">Transmembrane</keyword>
<evidence type="ECO:0000313" key="8">
    <source>
        <dbReference type="Proteomes" id="UP000774617"/>
    </source>
</evidence>
<feature type="transmembrane region" description="Helical" evidence="5">
    <location>
        <begin position="769"/>
        <end position="795"/>
    </location>
</feature>
<keyword evidence="3" id="KW-0274">FAD</keyword>
<keyword evidence="2" id="KW-0285">Flavoprotein</keyword>